<dbReference type="RefSeq" id="WP_259612572.1">
    <property type="nucleotide sequence ID" value="NZ_CP091139.2"/>
</dbReference>
<accession>A0ABY5NLC1</accession>
<dbReference type="InterPro" id="IPR046124">
    <property type="entry name" value="DUF6121"/>
</dbReference>
<organism evidence="2 3">
    <name type="scientific">Microbacterium elymi</name>
    <dbReference type="NCBI Taxonomy" id="2909587"/>
    <lineage>
        <taxon>Bacteria</taxon>
        <taxon>Bacillati</taxon>
        <taxon>Actinomycetota</taxon>
        <taxon>Actinomycetes</taxon>
        <taxon>Micrococcales</taxon>
        <taxon>Microbacteriaceae</taxon>
        <taxon>Microbacterium</taxon>
    </lineage>
</organism>
<keyword evidence="1" id="KW-0472">Membrane</keyword>
<dbReference type="Pfam" id="PF19616">
    <property type="entry name" value="DUF6121"/>
    <property type="match status" value="1"/>
</dbReference>
<keyword evidence="1" id="KW-1133">Transmembrane helix</keyword>
<dbReference type="Proteomes" id="UP001054811">
    <property type="component" value="Chromosome"/>
</dbReference>
<sequence length="168" mass="16684">MSGAPGGPGRAPTPSGGGVPPLIALAFATVLFGALVIGGLGGTSLLTGRDVISAPGFGQFPGVAGVVAAIVAFALVLWAALRQPRPSFWAGVWAAAACTIVYLAAVWVAGAVQTGDVVLPASVVERLVTGGFIFVVAGAALVAGWGGVALARSRGGRPRWPWEDDESP</sequence>
<protein>
    <submittedName>
        <fullName evidence="2">DUF6121 family protein</fullName>
    </submittedName>
</protein>
<evidence type="ECO:0000256" key="1">
    <source>
        <dbReference type="SAM" id="Phobius"/>
    </source>
</evidence>
<proteinExistence type="predicted"/>
<feature type="transmembrane region" description="Helical" evidence="1">
    <location>
        <begin position="130"/>
        <end position="151"/>
    </location>
</feature>
<evidence type="ECO:0000313" key="3">
    <source>
        <dbReference type="Proteomes" id="UP001054811"/>
    </source>
</evidence>
<dbReference type="EMBL" id="CP091139">
    <property type="protein sequence ID" value="UUT35924.1"/>
    <property type="molecule type" value="Genomic_DNA"/>
</dbReference>
<reference evidence="2" key="1">
    <citation type="submission" date="2022-01" db="EMBL/GenBank/DDBJ databases">
        <title>Microbacterium eymi and Microbacterium rhizovicinus sp. nov., isolated from the rhizospheric soil of Elymus tsukushiensis, a plant native to the Dokdo Islands, Republic of Korea.</title>
        <authorList>
            <person name="Hwang Y.J."/>
        </authorList>
    </citation>
    <scope>NUCLEOTIDE SEQUENCE</scope>
    <source>
        <strain evidence="2">KUDC0405</strain>
    </source>
</reference>
<feature type="transmembrane region" description="Helical" evidence="1">
    <location>
        <begin position="60"/>
        <end position="81"/>
    </location>
</feature>
<feature type="transmembrane region" description="Helical" evidence="1">
    <location>
        <begin position="88"/>
        <end position="110"/>
    </location>
</feature>
<gene>
    <name evidence="2" type="ORF">L2X98_22530</name>
</gene>
<name>A0ABY5NLC1_9MICO</name>
<feature type="transmembrane region" description="Helical" evidence="1">
    <location>
        <begin position="21"/>
        <end position="40"/>
    </location>
</feature>
<keyword evidence="3" id="KW-1185">Reference proteome</keyword>
<keyword evidence="1" id="KW-0812">Transmembrane</keyword>
<evidence type="ECO:0000313" key="2">
    <source>
        <dbReference type="EMBL" id="UUT35924.1"/>
    </source>
</evidence>